<dbReference type="EMBL" id="CAJNOM010003597">
    <property type="protein sequence ID" value="CAF1647395.1"/>
    <property type="molecule type" value="Genomic_DNA"/>
</dbReference>
<accession>A0A815U3L7</accession>
<dbReference type="EMBL" id="CAJNOI010003251">
    <property type="protein sequence ID" value="CAF1511378.1"/>
    <property type="molecule type" value="Genomic_DNA"/>
</dbReference>
<comment type="caution">
    <text evidence="1">The sequence shown here is derived from an EMBL/GenBank/DDBJ whole genome shotgun (WGS) entry which is preliminary data.</text>
</comment>
<name>A0A815U3L7_9BILA</name>
<evidence type="ECO:0000313" key="1">
    <source>
        <dbReference type="EMBL" id="CAF1511378.1"/>
    </source>
</evidence>
<evidence type="ECO:0000313" key="3">
    <source>
        <dbReference type="Proteomes" id="UP000663832"/>
    </source>
</evidence>
<dbReference type="Proteomes" id="UP000663877">
    <property type="component" value="Unassembled WGS sequence"/>
</dbReference>
<dbReference type="AlphaFoldDB" id="A0A815U3L7"/>
<proteinExistence type="predicted"/>
<dbReference type="Proteomes" id="UP000663832">
    <property type="component" value="Unassembled WGS sequence"/>
</dbReference>
<keyword evidence="3" id="KW-1185">Reference proteome</keyword>
<sequence>MFKYIYASANGIVEKSSISPKIELHLLLDISRDINSSPLLTLLRICAKNALQFPLRSIIVLNQFKSTLSTNLLPVCIDIVVIAPL</sequence>
<evidence type="ECO:0000313" key="4">
    <source>
        <dbReference type="Proteomes" id="UP000663877"/>
    </source>
</evidence>
<evidence type="ECO:0000313" key="2">
    <source>
        <dbReference type="EMBL" id="CAF1647395.1"/>
    </source>
</evidence>
<organism evidence="1 4">
    <name type="scientific">Adineta steineri</name>
    <dbReference type="NCBI Taxonomy" id="433720"/>
    <lineage>
        <taxon>Eukaryota</taxon>
        <taxon>Metazoa</taxon>
        <taxon>Spiralia</taxon>
        <taxon>Gnathifera</taxon>
        <taxon>Rotifera</taxon>
        <taxon>Eurotatoria</taxon>
        <taxon>Bdelloidea</taxon>
        <taxon>Adinetida</taxon>
        <taxon>Adinetidae</taxon>
        <taxon>Adineta</taxon>
    </lineage>
</organism>
<reference evidence="1" key="1">
    <citation type="submission" date="2021-02" db="EMBL/GenBank/DDBJ databases">
        <authorList>
            <person name="Nowell W R."/>
        </authorList>
    </citation>
    <scope>NUCLEOTIDE SEQUENCE</scope>
</reference>
<gene>
    <name evidence="1" type="ORF">BJG266_LOCUS43742</name>
    <name evidence="2" type="ORF">QVE165_LOCUS60672</name>
</gene>
<protein>
    <submittedName>
        <fullName evidence="1">Uncharacterized protein</fullName>
    </submittedName>
</protein>